<comment type="cofactor">
    <cofactor evidence="1">
        <name>FAD</name>
        <dbReference type="ChEBI" id="CHEBI:57692"/>
    </cofactor>
</comment>
<evidence type="ECO:0000256" key="6">
    <source>
        <dbReference type="ARBA" id="ARBA00023002"/>
    </source>
</evidence>
<evidence type="ECO:0000256" key="5">
    <source>
        <dbReference type="ARBA" id="ARBA00022857"/>
    </source>
</evidence>
<dbReference type="SUPFAM" id="SSF51905">
    <property type="entry name" value="FAD/NAD(P)-binding domain"/>
    <property type="match status" value="1"/>
</dbReference>
<gene>
    <name evidence="8" type="ORF">JKL49_12595</name>
</gene>
<keyword evidence="7" id="KW-0503">Monooxygenase</keyword>
<evidence type="ECO:0000313" key="8">
    <source>
        <dbReference type="EMBL" id="QQZ51706.1"/>
    </source>
</evidence>
<comment type="similarity">
    <text evidence="2">Belongs to the FAD-binding monooxygenase family.</text>
</comment>
<evidence type="ECO:0000256" key="7">
    <source>
        <dbReference type="ARBA" id="ARBA00023033"/>
    </source>
</evidence>
<evidence type="ECO:0008006" key="9">
    <source>
        <dbReference type="Google" id="ProtNLM"/>
    </source>
</evidence>
<sequence length="166" mass="18386">MLAAYEDSDFEKMEEIRARAVAIVEDRDTAEKLKAWYRQLCKRPCFHDAYLQAFNEPAAHLVDTDGKGVERITEKGFVVAGVEYEVDCIIYASGFEVGTEYKRRAGFDLTGVDGLKLSDAWAEGMKSKHGIHVLGFPNAFFVQPTQGANLISNVPHNLTESAAPSP</sequence>
<protein>
    <recommendedName>
        <fullName evidence="9">Monooxygenase</fullName>
    </recommendedName>
</protein>
<dbReference type="GO" id="GO:0004497">
    <property type="term" value="F:monooxygenase activity"/>
    <property type="evidence" value="ECO:0007669"/>
    <property type="project" value="UniProtKB-KW"/>
</dbReference>
<keyword evidence="3" id="KW-0285">Flavoprotein</keyword>
<evidence type="ECO:0000256" key="2">
    <source>
        <dbReference type="ARBA" id="ARBA00010139"/>
    </source>
</evidence>
<accession>A0A974SA98</accession>
<dbReference type="InterPro" id="IPR036188">
    <property type="entry name" value="FAD/NAD-bd_sf"/>
</dbReference>
<organism evidence="8">
    <name type="scientific">Phenylobacterium glaciei</name>
    <dbReference type="NCBI Taxonomy" id="2803784"/>
    <lineage>
        <taxon>Bacteria</taxon>
        <taxon>Pseudomonadati</taxon>
        <taxon>Pseudomonadota</taxon>
        <taxon>Alphaproteobacteria</taxon>
        <taxon>Caulobacterales</taxon>
        <taxon>Caulobacteraceae</taxon>
        <taxon>Phenylobacterium</taxon>
    </lineage>
</organism>
<dbReference type="Gene3D" id="3.50.50.60">
    <property type="entry name" value="FAD/NAD(P)-binding domain"/>
    <property type="match status" value="1"/>
</dbReference>
<name>A0A974SA98_9CAUL</name>
<evidence type="ECO:0000256" key="3">
    <source>
        <dbReference type="ARBA" id="ARBA00022630"/>
    </source>
</evidence>
<dbReference type="InterPro" id="IPR050775">
    <property type="entry name" value="FAD-binding_Monooxygenases"/>
</dbReference>
<dbReference type="EMBL" id="CP068570">
    <property type="protein sequence ID" value="QQZ51706.1"/>
    <property type="molecule type" value="Genomic_DNA"/>
</dbReference>
<keyword evidence="6" id="KW-0560">Oxidoreductase</keyword>
<dbReference type="AlphaFoldDB" id="A0A974SA98"/>
<proteinExistence type="inferred from homology"/>
<dbReference type="PANTHER" id="PTHR43098">
    <property type="entry name" value="L-ORNITHINE N(5)-MONOOXYGENASE-RELATED"/>
    <property type="match status" value="1"/>
</dbReference>
<keyword evidence="5" id="KW-0521">NADP</keyword>
<dbReference type="PANTHER" id="PTHR43098:SF4">
    <property type="entry name" value="BLR3857 PROTEIN"/>
    <property type="match status" value="1"/>
</dbReference>
<evidence type="ECO:0000256" key="1">
    <source>
        <dbReference type="ARBA" id="ARBA00001974"/>
    </source>
</evidence>
<keyword evidence="4" id="KW-0274">FAD</keyword>
<reference evidence="8" key="1">
    <citation type="submission" date="2021-01" db="EMBL/GenBank/DDBJ databases">
        <title>Genome sequence of Phenylobacterium sp. 20VBR1 isolated from a valley glaceir, Ny-Alesund, Svalbard.</title>
        <authorList>
            <person name="Thomas F.A."/>
            <person name="Krishnan K.P."/>
            <person name="Sinha R.K."/>
        </authorList>
    </citation>
    <scope>NUCLEOTIDE SEQUENCE</scope>
    <source>
        <strain evidence="8">20VBR1</strain>
    </source>
</reference>
<evidence type="ECO:0000256" key="4">
    <source>
        <dbReference type="ARBA" id="ARBA00022827"/>
    </source>
</evidence>